<dbReference type="PANTHER" id="PTHR23389:SF6">
    <property type="entry name" value="REPLICATION FACTOR C SUBUNIT 1"/>
    <property type="match status" value="1"/>
</dbReference>
<comment type="similarity">
    <text evidence="2 7">Belongs to the activator 1 large subunit family.</text>
</comment>
<dbReference type="GO" id="GO:0006260">
    <property type="term" value="P:DNA replication"/>
    <property type="evidence" value="ECO:0007669"/>
    <property type="project" value="UniProtKB-KW"/>
</dbReference>
<evidence type="ECO:0000256" key="3">
    <source>
        <dbReference type="ARBA" id="ARBA00022705"/>
    </source>
</evidence>
<dbReference type="GO" id="GO:0003677">
    <property type="term" value="F:DNA binding"/>
    <property type="evidence" value="ECO:0007669"/>
    <property type="project" value="InterPro"/>
</dbReference>
<feature type="region of interest" description="Disordered" evidence="8">
    <location>
        <begin position="239"/>
        <end position="355"/>
    </location>
</feature>
<dbReference type="AlphaFoldDB" id="A0A075A0H7"/>
<organism evidence="10 11">
    <name type="scientific">Opisthorchis viverrini</name>
    <name type="common">Southeast Asian liver fluke</name>
    <dbReference type="NCBI Taxonomy" id="6198"/>
    <lineage>
        <taxon>Eukaryota</taxon>
        <taxon>Metazoa</taxon>
        <taxon>Spiralia</taxon>
        <taxon>Lophotrochozoa</taxon>
        <taxon>Platyhelminthes</taxon>
        <taxon>Trematoda</taxon>
        <taxon>Digenea</taxon>
        <taxon>Opisthorchiida</taxon>
        <taxon>Opisthorchiata</taxon>
        <taxon>Opisthorchiidae</taxon>
        <taxon>Opisthorchis</taxon>
    </lineage>
</organism>
<dbReference type="InterPro" id="IPR001357">
    <property type="entry name" value="BRCT_dom"/>
</dbReference>
<dbReference type="PANTHER" id="PTHR23389">
    <property type="entry name" value="CHROMOSOME TRANSMISSION FIDELITY FACTOR 18"/>
    <property type="match status" value="1"/>
</dbReference>
<dbReference type="Gene3D" id="3.40.50.300">
    <property type="entry name" value="P-loop containing nucleotide triphosphate hydrolases"/>
    <property type="match status" value="2"/>
</dbReference>
<keyword evidence="4 7" id="KW-0547">Nucleotide-binding</keyword>
<protein>
    <recommendedName>
        <fullName evidence="7">Replication factor C subunit 1</fullName>
    </recommendedName>
</protein>
<dbReference type="Pfam" id="PF08519">
    <property type="entry name" value="RFC1"/>
    <property type="match status" value="1"/>
</dbReference>
<dbReference type="Pfam" id="PF00533">
    <property type="entry name" value="BRCT"/>
    <property type="match status" value="1"/>
</dbReference>
<evidence type="ECO:0000259" key="9">
    <source>
        <dbReference type="PROSITE" id="PS50172"/>
    </source>
</evidence>
<dbReference type="KEGG" id="ovi:T265_02110"/>
<dbReference type="GO" id="GO:0005634">
    <property type="term" value="C:nucleus"/>
    <property type="evidence" value="ECO:0007669"/>
    <property type="project" value="UniProtKB-SubCell"/>
</dbReference>
<keyword evidence="5 7" id="KW-0067">ATP-binding</keyword>
<name>A0A075A0H7_OPIVI</name>
<evidence type="ECO:0000256" key="4">
    <source>
        <dbReference type="ARBA" id="ARBA00022741"/>
    </source>
</evidence>
<dbReference type="Gene3D" id="3.40.50.10190">
    <property type="entry name" value="BRCT domain"/>
    <property type="match status" value="1"/>
</dbReference>
<dbReference type="Gene3D" id="1.20.272.10">
    <property type="match status" value="1"/>
</dbReference>
<dbReference type="CDD" id="cd00009">
    <property type="entry name" value="AAA"/>
    <property type="match status" value="1"/>
</dbReference>
<dbReference type="GO" id="GO:0005524">
    <property type="term" value="F:ATP binding"/>
    <property type="evidence" value="ECO:0007669"/>
    <property type="project" value="UniProtKB-UniRule"/>
</dbReference>
<dbReference type="GO" id="GO:0003689">
    <property type="term" value="F:DNA clamp loader activity"/>
    <property type="evidence" value="ECO:0007669"/>
    <property type="project" value="UniProtKB-UniRule"/>
</dbReference>
<evidence type="ECO:0000256" key="2">
    <source>
        <dbReference type="ARBA" id="ARBA00006116"/>
    </source>
</evidence>
<comment type="subcellular location">
    <subcellularLocation>
        <location evidence="1 7">Nucleus</location>
    </subcellularLocation>
</comment>
<keyword evidence="6 7" id="KW-0539">Nucleus</keyword>
<feature type="region of interest" description="Disordered" evidence="8">
    <location>
        <begin position="140"/>
        <end position="186"/>
    </location>
</feature>
<dbReference type="SUPFAM" id="SSF52540">
    <property type="entry name" value="P-loop containing nucleoside triphosphate hydrolases"/>
    <property type="match status" value="2"/>
</dbReference>
<gene>
    <name evidence="10" type="ORF">T265_02110</name>
</gene>
<dbReference type="SMART" id="SM00292">
    <property type="entry name" value="BRCT"/>
    <property type="match status" value="1"/>
</dbReference>
<evidence type="ECO:0000256" key="7">
    <source>
        <dbReference type="PIRNR" id="PIRNR036578"/>
    </source>
</evidence>
<dbReference type="FunFam" id="3.40.50.300:FF:000395">
    <property type="entry name" value="Replication factor C subunit 1"/>
    <property type="match status" value="1"/>
</dbReference>
<dbReference type="InterPro" id="IPR013725">
    <property type="entry name" value="DNA_replication_fac_RFC1_C"/>
</dbReference>
<dbReference type="PIRSF" id="PIRSF036578">
    <property type="entry name" value="RFC1"/>
    <property type="match status" value="1"/>
</dbReference>
<dbReference type="SUPFAM" id="SSF52113">
    <property type="entry name" value="BRCT domain"/>
    <property type="match status" value="1"/>
</dbReference>
<dbReference type="InterPro" id="IPR047854">
    <property type="entry name" value="RFC_lid"/>
</dbReference>
<evidence type="ECO:0000313" key="11">
    <source>
        <dbReference type="Proteomes" id="UP000054324"/>
    </source>
</evidence>
<keyword evidence="11" id="KW-1185">Reference proteome</keyword>
<reference evidence="10 11" key="1">
    <citation type="submission" date="2013-11" db="EMBL/GenBank/DDBJ databases">
        <title>Opisthorchis viverrini - life in the bile duct.</title>
        <authorList>
            <person name="Young N.D."/>
            <person name="Nagarajan N."/>
            <person name="Lin S.J."/>
            <person name="Korhonen P.K."/>
            <person name="Jex A.R."/>
            <person name="Hall R.S."/>
            <person name="Safavi-Hemami H."/>
            <person name="Kaewkong W."/>
            <person name="Bertrand D."/>
            <person name="Gao S."/>
            <person name="Seet Q."/>
            <person name="Wongkham S."/>
            <person name="Teh B.T."/>
            <person name="Wongkham C."/>
            <person name="Intapan P.M."/>
            <person name="Maleewong W."/>
            <person name="Yang X."/>
            <person name="Hu M."/>
            <person name="Wang Z."/>
            <person name="Hofmann A."/>
            <person name="Sternberg P.W."/>
            <person name="Tan P."/>
            <person name="Wang J."/>
            <person name="Gasser R.B."/>
        </authorList>
    </citation>
    <scope>NUCLEOTIDE SEQUENCE [LARGE SCALE GENOMIC DNA]</scope>
</reference>
<dbReference type="EMBL" id="KL596642">
    <property type="protein sequence ID" value="KER31747.1"/>
    <property type="molecule type" value="Genomic_DNA"/>
</dbReference>
<feature type="region of interest" description="Disordered" evidence="8">
    <location>
        <begin position="456"/>
        <end position="507"/>
    </location>
</feature>
<feature type="compositionally biased region" description="Polar residues" evidence="8">
    <location>
        <begin position="311"/>
        <end position="335"/>
    </location>
</feature>
<dbReference type="GO" id="GO:0005663">
    <property type="term" value="C:DNA replication factor C complex"/>
    <property type="evidence" value="ECO:0007669"/>
    <property type="project" value="InterPro"/>
</dbReference>
<proteinExistence type="inferred from homology"/>
<dbReference type="RefSeq" id="XP_009164533.1">
    <property type="nucleotide sequence ID" value="XM_009166269.1"/>
</dbReference>
<feature type="domain" description="BRCT" evidence="9">
    <location>
        <begin position="372"/>
        <end position="451"/>
    </location>
</feature>
<dbReference type="Pfam" id="PF25361">
    <property type="entry name" value="AAA_lid_RFC1"/>
    <property type="match status" value="1"/>
</dbReference>
<evidence type="ECO:0000256" key="1">
    <source>
        <dbReference type="ARBA" id="ARBA00004123"/>
    </source>
</evidence>
<dbReference type="GO" id="GO:0006281">
    <property type="term" value="P:DNA repair"/>
    <property type="evidence" value="ECO:0007669"/>
    <property type="project" value="InterPro"/>
</dbReference>
<dbReference type="Gene3D" id="1.10.8.60">
    <property type="match status" value="1"/>
</dbReference>
<dbReference type="PROSITE" id="PS50172">
    <property type="entry name" value="BRCT"/>
    <property type="match status" value="1"/>
</dbReference>
<evidence type="ECO:0000256" key="5">
    <source>
        <dbReference type="ARBA" id="ARBA00022840"/>
    </source>
</evidence>
<evidence type="ECO:0000256" key="8">
    <source>
        <dbReference type="SAM" id="MobiDB-lite"/>
    </source>
</evidence>
<dbReference type="SUPFAM" id="SSF48019">
    <property type="entry name" value="post-AAA+ oligomerization domain-like"/>
    <property type="match status" value="1"/>
</dbReference>
<dbReference type="InterPro" id="IPR008921">
    <property type="entry name" value="DNA_pol3_clamp-load_cplx_C"/>
</dbReference>
<dbReference type="InterPro" id="IPR012178">
    <property type="entry name" value="RFC1"/>
</dbReference>
<dbReference type="CDD" id="cd18140">
    <property type="entry name" value="HLD_clamp_RFC"/>
    <property type="match status" value="1"/>
</dbReference>
<accession>A0A075A0H7</accession>
<dbReference type="InterPro" id="IPR027417">
    <property type="entry name" value="P-loop_NTPase"/>
</dbReference>
<dbReference type="GO" id="GO:0016887">
    <property type="term" value="F:ATP hydrolysis activity"/>
    <property type="evidence" value="ECO:0007669"/>
    <property type="project" value="InterPro"/>
</dbReference>
<dbReference type="OrthoDB" id="446168at2759"/>
<dbReference type="Proteomes" id="UP000054324">
    <property type="component" value="Unassembled WGS sequence"/>
</dbReference>
<dbReference type="CTD" id="20316298"/>
<dbReference type="CDD" id="cd17752">
    <property type="entry name" value="BRCT_RFC1"/>
    <property type="match status" value="1"/>
</dbReference>
<evidence type="ECO:0000256" key="6">
    <source>
        <dbReference type="ARBA" id="ARBA00023242"/>
    </source>
</evidence>
<dbReference type="GeneID" id="20316298"/>
<dbReference type="FunFam" id="3.40.50.10190:FF:000001">
    <property type="entry name" value="Replication factor C subunit 1"/>
    <property type="match status" value="1"/>
</dbReference>
<sequence length="1093" mass="119262">MWPVEHTKFTFPNVSGRSLRLIVSLNGACWLTNSACLNLLGLDWIDELQLLEQSLNAVCNRLTADASNTFTAALHSDDFAVATITVNPETSQIIRDTVAIQLVVSNTGSPLTSVRFEEPCQQPETLCSWSPSFTPQSHGYSLIPPESEFELPREKKAAKKSPKRSKLKHSGSRSPSTFDDESTSGRGKVQLSLVEAMRQAACNKENLQKAKKTTNTLEQYFVKKDTKTPVTPKRTEISVDAFFSSSTKKHKQEPKKSPTTSEPKKSPKTPPHTSPSIVPDTPIVSPGNLIPDTPTLKSEEKLRQRVKHSRSSNTPTKATDVSITSPSSTLQTSFDGVSDEPKPNTPASRRPFWSYSAREGPRALGSKPIPKGNPTCLCGKTFVITGILESIERDDARALIERCGGKVLKTLGKRTNYLVVGREPGEGKLAKAETLNLKQVDEDQLFRLIRELANEPEPNGAADDSEAHSPQVEKPTSPTKRPAKQSPDKLSPKVTPVKKSRVKSTESPTVLTAKPLFLGSQSSSDAQLTTTALQLTRSCPLPAPRPPSSELWVDKYKPTSLRTLIGQTGASSPGNRLYAWLSSWHQHFAAGTKAHAYSSAPPWAASSDDGKWARAALLSGPPGIGKTSSATIVCAELGFSTCELNASDCRSKTSLSEVVSQSLGMQNLAQMAYGEASQLSTKRHVLLMDEVDGMAGNEDRGGMQELINMIKSTRIPIICMCNDRQSPKLSTKRHVLLMDEVDGMAGNEDRGGMQELINMIKSTRIPIICMCNDRQSPKIRSLANYCYDLRFSRPRVEQIKAAVLSIACKENVTIQPSVLGDIIEASGHDIRQVINNTQMWSISGLADQAQLTSDASGAQKDIRLGAFDVIRKVFQPDINGPNGGPASINDSLDLFFQDYSLVPLFVQENYLNVRPRKTDLSPNQLLTLLAQASTDIAFGDIISSSIRNAGAGSWSLLPVQGIFSVVRPGRILRGSLPGGGPGGGISFPSWFGKNSNQGRMYRVTAELSRHMRLSTHGASSNPRSFILDYASVLADLLTRPLKEGDVDSVLNMLVKYQLLREDLDSILELTTWSNRPNRMLNIDSKASTHLQLA</sequence>
<evidence type="ECO:0000313" key="10">
    <source>
        <dbReference type="EMBL" id="KER31747.1"/>
    </source>
</evidence>
<dbReference type="Pfam" id="PF00004">
    <property type="entry name" value="AAA"/>
    <property type="match status" value="1"/>
</dbReference>
<dbReference type="InterPro" id="IPR036420">
    <property type="entry name" value="BRCT_dom_sf"/>
</dbReference>
<dbReference type="STRING" id="6198.A0A075A0H7"/>
<keyword evidence="3 7" id="KW-0235">DNA replication</keyword>
<dbReference type="InterPro" id="IPR003959">
    <property type="entry name" value="ATPase_AAA_core"/>
</dbReference>
<feature type="compositionally biased region" description="Basic residues" evidence="8">
    <location>
        <begin position="156"/>
        <end position="171"/>
    </location>
</feature>